<sequence length="94" mass="11166">MGLYAHTGERLVKRKRGGWTMTKRGVGVEGETLKMEKEFRERNQRIKERKNQERIINTDLNKLQPVLRVAYEKMQAQIMKEWERNGLLGDVFDC</sequence>
<evidence type="ECO:0000313" key="2">
    <source>
        <dbReference type="Proteomes" id="UP001280121"/>
    </source>
</evidence>
<name>A0AAD9U5E0_9ROSI</name>
<accession>A0AAD9U5E0</accession>
<evidence type="ECO:0000313" key="1">
    <source>
        <dbReference type="EMBL" id="KAK2648012.1"/>
    </source>
</evidence>
<dbReference type="Proteomes" id="UP001280121">
    <property type="component" value="Unassembled WGS sequence"/>
</dbReference>
<dbReference type="EMBL" id="JANJYI010000005">
    <property type="protein sequence ID" value="KAK2648012.1"/>
    <property type="molecule type" value="Genomic_DNA"/>
</dbReference>
<protein>
    <submittedName>
        <fullName evidence="1">Uncharacterized protein</fullName>
    </submittedName>
</protein>
<proteinExistence type="predicted"/>
<reference evidence="1" key="1">
    <citation type="journal article" date="2023" name="Plant J.">
        <title>Genome sequences and population genomics provide insights into the demographic history, inbreeding, and mutation load of two 'living fossil' tree species of Dipteronia.</title>
        <authorList>
            <person name="Feng Y."/>
            <person name="Comes H.P."/>
            <person name="Chen J."/>
            <person name="Zhu S."/>
            <person name="Lu R."/>
            <person name="Zhang X."/>
            <person name="Li P."/>
            <person name="Qiu J."/>
            <person name="Olsen K.M."/>
            <person name="Qiu Y."/>
        </authorList>
    </citation>
    <scope>NUCLEOTIDE SEQUENCE</scope>
    <source>
        <strain evidence="1">KIB01</strain>
    </source>
</reference>
<gene>
    <name evidence="1" type="ORF">Ddye_015501</name>
</gene>
<keyword evidence="2" id="KW-1185">Reference proteome</keyword>
<dbReference type="AlphaFoldDB" id="A0AAD9U5E0"/>
<comment type="caution">
    <text evidence="1">The sequence shown here is derived from an EMBL/GenBank/DDBJ whole genome shotgun (WGS) entry which is preliminary data.</text>
</comment>
<organism evidence="1 2">
    <name type="scientific">Dipteronia dyeriana</name>
    <dbReference type="NCBI Taxonomy" id="168575"/>
    <lineage>
        <taxon>Eukaryota</taxon>
        <taxon>Viridiplantae</taxon>
        <taxon>Streptophyta</taxon>
        <taxon>Embryophyta</taxon>
        <taxon>Tracheophyta</taxon>
        <taxon>Spermatophyta</taxon>
        <taxon>Magnoliopsida</taxon>
        <taxon>eudicotyledons</taxon>
        <taxon>Gunneridae</taxon>
        <taxon>Pentapetalae</taxon>
        <taxon>rosids</taxon>
        <taxon>malvids</taxon>
        <taxon>Sapindales</taxon>
        <taxon>Sapindaceae</taxon>
        <taxon>Hippocastanoideae</taxon>
        <taxon>Acereae</taxon>
        <taxon>Dipteronia</taxon>
    </lineage>
</organism>